<reference evidence="1 2" key="1">
    <citation type="submission" date="2018-07" db="EMBL/GenBank/DDBJ databases">
        <title>A high quality draft genome assembly of the barn swallow (H. rustica rustica).</title>
        <authorList>
            <person name="Formenti G."/>
            <person name="Chiara M."/>
            <person name="Poveda L."/>
            <person name="Francoijs K.-J."/>
            <person name="Bonisoli-Alquati A."/>
            <person name="Canova L."/>
            <person name="Gianfranceschi L."/>
            <person name="Horner D.S."/>
            <person name="Saino N."/>
        </authorList>
    </citation>
    <scope>NUCLEOTIDE SEQUENCE [LARGE SCALE GENOMIC DNA]</scope>
    <source>
        <strain evidence="1">Chelidonia</strain>
        <tissue evidence="1">Blood</tissue>
    </source>
</reference>
<protein>
    <recommendedName>
        <fullName evidence="3">Rna-directed dna polymerase from mobile element jockey-like</fullName>
    </recommendedName>
</protein>
<evidence type="ECO:0008006" key="3">
    <source>
        <dbReference type="Google" id="ProtNLM"/>
    </source>
</evidence>
<dbReference type="STRING" id="333673.A0A3M0K2Q8"/>
<dbReference type="EMBL" id="QRBI01000120">
    <property type="protein sequence ID" value="RMC07318.1"/>
    <property type="molecule type" value="Genomic_DNA"/>
</dbReference>
<gene>
    <name evidence="1" type="ORF">DUI87_16776</name>
</gene>
<comment type="caution">
    <text evidence="1">The sequence shown here is derived from an EMBL/GenBank/DDBJ whole genome shotgun (WGS) entry which is preliminary data.</text>
</comment>
<dbReference type="OrthoDB" id="9396613at2759"/>
<sequence length="108" mass="12150">MQNELEVIKTLKGPTSVEMGALTSEDLQTTQLSTLLTATETVESSKFSDNTKLSGTADTPEGWDAIQKDLHKLKKWAHKNLLRFNKAKFTVLHLGQGNPWCQYRMDGR</sequence>
<proteinExistence type="predicted"/>
<name>A0A3M0K2Q8_HIRRU</name>
<evidence type="ECO:0000313" key="2">
    <source>
        <dbReference type="Proteomes" id="UP000269221"/>
    </source>
</evidence>
<dbReference type="Proteomes" id="UP000269221">
    <property type="component" value="Unassembled WGS sequence"/>
</dbReference>
<dbReference type="AlphaFoldDB" id="A0A3M0K2Q8"/>
<keyword evidence="2" id="KW-1185">Reference proteome</keyword>
<evidence type="ECO:0000313" key="1">
    <source>
        <dbReference type="EMBL" id="RMC07318.1"/>
    </source>
</evidence>
<organism evidence="1 2">
    <name type="scientific">Hirundo rustica rustica</name>
    <dbReference type="NCBI Taxonomy" id="333673"/>
    <lineage>
        <taxon>Eukaryota</taxon>
        <taxon>Metazoa</taxon>
        <taxon>Chordata</taxon>
        <taxon>Craniata</taxon>
        <taxon>Vertebrata</taxon>
        <taxon>Euteleostomi</taxon>
        <taxon>Archelosauria</taxon>
        <taxon>Archosauria</taxon>
        <taxon>Dinosauria</taxon>
        <taxon>Saurischia</taxon>
        <taxon>Theropoda</taxon>
        <taxon>Coelurosauria</taxon>
        <taxon>Aves</taxon>
        <taxon>Neognathae</taxon>
        <taxon>Neoaves</taxon>
        <taxon>Telluraves</taxon>
        <taxon>Australaves</taxon>
        <taxon>Passeriformes</taxon>
        <taxon>Sylvioidea</taxon>
        <taxon>Hirundinidae</taxon>
        <taxon>Hirundo</taxon>
    </lineage>
</organism>
<accession>A0A3M0K2Q8</accession>